<feature type="transmembrane region" description="Helical" evidence="2">
    <location>
        <begin position="120"/>
        <end position="137"/>
    </location>
</feature>
<gene>
    <name evidence="3" type="ORF">DF200_00910</name>
</gene>
<feature type="transmembrane region" description="Helical" evidence="2">
    <location>
        <begin position="84"/>
        <end position="108"/>
    </location>
</feature>
<evidence type="ECO:0000256" key="1">
    <source>
        <dbReference type="SAM" id="MobiDB-lite"/>
    </source>
</evidence>
<dbReference type="Proteomes" id="UP000245753">
    <property type="component" value="Unassembled WGS sequence"/>
</dbReference>
<dbReference type="AlphaFoldDB" id="A0A2U2MVC8"/>
<name>A0A2U2MVC8_9BIFI</name>
<feature type="transmembrane region" description="Helical" evidence="2">
    <location>
        <begin position="149"/>
        <end position="166"/>
    </location>
</feature>
<keyword evidence="2" id="KW-0472">Membrane</keyword>
<feature type="transmembrane region" description="Helical" evidence="2">
    <location>
        <begin position="336"/>
        <end position="355"/>
    </location>
</feature>
<feature type="transmembrane region" description="Helical" evidence="2">
    <location>
        <begin position="280"/>
        <end position="303"/>
    </location>
</feature>
<feature type="transmembrane region" description="Helical" evidence="2">
    <location>
        <begin position="253"/>
        <end position="274"/>
    </location>
</feature>
<feature type="transmembrane region" description="Helical" evidence="2">
    <location>
        <begin position="310"/>
        <end position="330"/>
    </location>
</feature>
<protein>
    <submittedName>
        <fullName evidence="3">ABC transporter permease</fullName>
    </submittedName>
</protein>
<reference evidence="3 4" key="1">
    <citation type="journal article" date="2018" name="Int. J. Syst. Evol. Microbiol.">
        <title>Bifidobacterium catulorum sp. nov., a novel taxon from the faeces of the baby common marmoset (Callithrix jacchus).</title>
        <authorList>
            <person name="Modesto M."/>
            <person name="Michelini S."/>
            <person name="Oki K."/>
            <person name="Biavati B."/>
            <person name="Watanabe K."/>
            <person name="Mattarelli P."/>
        </authorList>
    </citation>
    <scope>NUCLEOTIDE SEQUENCE [LARGE SCALE GENOMIC DNA]</scope>
    <source>
        <strain evidence="3 4">MRM 8.19</strain>
    </source>
</reference>
<feature type="region of interest" description="Disordered" evidence="1">
    <location>
        <begin position="220"/>
        <end position="245"/>
    </location>
</feature>
<dbReference type="EMBL" id="QFFN01000001">
    <property type="protein sequence ID" value="PWG60817.1"/>
    <property type="molecule type" value="Genomic_DNA"/>
</dbReference>
<organism evidence="3 4">
    <name type="scientific">Bifidobacterium catulorum</name>
    <dbReference type="NCBI Taxonomy" id="1630173"/>
    <lineage>
        <taxon>Bacteria</taxon>
        <taxon>Bacillati</taxon>
        <taxon>Actinomycetota</taxon>
        <taxon>Actinomycetes</taxon>
        <taxon>Bifidobacteriales</taxon>
        <taxon>Bifidobacteriaceae</taxon>
        <taxon>Bifidobacterium</taxon>
    </lineage>
</organism>
<feature type="transmembrane region" description="Helical" evidence="2">
    <location>
        <begin position="12"/>
        <end position="30"/>
    </location>
</feature>
<dbReference type="RefSeq" id="WP_109136413.1">
    <property type="nucleotide sequence ID" value="NZ_QFFN01000001.1"/>
</dbReference>
<evidence type="ECO:0000313" key="4">
    <source>
        <dbReference type="Proteomes" id="UP000245753"/>
    </source>
</evidence>
<proteinExistence type="predicted"/>
<feature type="transmembrane region" description="Helical" evidence="2">
    <location>
        <begin position="42"/>
        <end position="63"/>
    </location>
</feature>
<sequence length="389" mass="42144">MGRHQQAESFGLVASLVCAVCSGAATNLYLDMAPAIWLVSGRLFAACAGVVAACAVVSFVIGYSRRSHSWNLRRGWFVPLRRAFETLSLSVVYGSTVFLSVYALLGIINGAMGIRLFGPYVPAIIALFAAVTGYLVFVQADSLNSKTIASLLPLFVVSGVSTAGFTSDDPNWWRNNFSQLGDRTTFAARMFNSTLVLAGVCVVILSYFAVSELITTQRMRMRQPPADSDAGRNDRTPPAPGAEHDIPHFPARIICLSTLLSLAGICFAGVGLFRYTPHPILHNVCARGLSLPMGLLMVFLPWLAPQMSKAMYVVSDLILVTIAVAGAHWLRGGTTLTNVEALACILFMGWFIVFSRQIAAIEADRVYAQLTTERPVSTTPRDSRISPRN</sequence>
<evidence type="ECO:0000313" key="3">
    <source>
        <dbReference type="EMBL" id="PWG60817.1"/>
    </source>
</evidence>
<keyword evidence="4" id="KW-1185">Reference proteome</keyword>
<accession>A0A2U2MVC8</accession>
<keyword evidence="2" id="KW-0812">Transmembrane</keyword>
<feature type="transmembrane region" description="Helical" evidence="2">
    <location>
        <begin position="186"/>
        <end position="210"/>
    </location>
</feature>
<dbReference type="OrthoDB" id="3225559at2"/>
<evidence type="ECO:0000256" key="2">
    <source>
        <dbReference type="SAM" id="Phobius"/>
    </source>
</evidence>
<keyword evidence="2" id="KW-1133">Transmembrane helix</keyword>
<comment type="caution">
    <text evidence="3">The sequence shown here is derived from an EMBL/GenBank/DDBJ whole genome shotgun (WGS) entry which is preliminary data.</text>
</comment>